<dbReference type="AlphaFoldDB" id="A0A0G4HWN7"/>
<protein>
    <submittedName>
        <fullName evidence="3">Uncharacterized protein</fullName>
    </submittedName>
</protein>
<evidence type="ECO:0000313" key="3">
    <source>
        <dbReference type="EMBL" id="CEM48933.1"/>
    </source>
</evidence>
<evidence type="ECO:0000256" key="1">
    <source>
        <dbReference type="SAM" id="MobiDB-lite"/>
    </source>
</evidence>
<name>A0A0G4HWN7_9ALVE</name>
<accession>A0A0G4HWN7</accession>
<evidence type="ECO:0000256" key="2">
    <source>
        <dbReference type="SAM" id="SignalP"/>
    </source>
</evidence>
<feature type="compositionally biased region" description="Basic and acidic residues" evidence="1">
    <location>
        <begin position="241"/>
        <end position="260"/>
    </location>
</feature>
<dbReference type="VEuPathDB" id="CryptoDB:Cvel_9109"/>
<dbReference type="EMBL" id="CDMZ01004192">
    <property type="protein sequence ID" value="CEM48933.1"/>
    <property type="molecule type" value="Genomic_DNA"/>
</dbReference>
<organism evidence="3">
    <name type="scientific">Chromera velia CCMP2878</name>
    <dbReference type="NCBI Taxonomy" id="1169474"/>
    <lineage>
        <taxon>Eukaryota</taxon>
        <taxon>Sar</taxon>
        <taxon>Alveolata</taxon>
        <taxon>Colpodellida</taxon>
        <taxon>Chromeraceae</taxon>
        <taxon>Chromera</taxon>
    </lineage>
</organism>
<feature type="region of interest" description="Disordered" evidence="1">
    <location>
        <begin position="19"/>
        <end position="45"/>
    </location>
</feature>
<gene>
    <name evidence="3" type="ORF">Cvel_9109</name>
</gene>
<sequence length="343" mass="36928">MKAVSFPGVAAALAVFASSSSSSSSSPSSTIAANHTDAADPSDTIPRCLDLETQRDRFLMLGSVGDSLAGWTEMGAGNYTFEIAMPGVCPVSVDVVNFDVLEVVLDAETPSPSFWNSVVGETETETASSELPDEWAECENLSAEFTNWQAFTMDNILMEMLMNVRNPNASSACWETSVAVDNVNGTVSLSVFMHVDFKEGTRAYDNITAVVWNLREMSPAETAERIESHQQKHQQQTAANDEVKEQEQEEGQSRLLRDQDSEVLRSPLRQLFGGARRVGRRAGRRSRTVVGGAVRGAGMGAPLAGRGLPRERVQEGARSSFRSNVRSVVTSSCMGSTGGDLGC</sequence>
<feature type="region of interest" description="Disordered" evidence="1">
    <location>
        <begin position="222"/>
        <end position="260"/>
    </location>
</feature>
<dbReference type="PhylomeDB" id="A0A0G4HWN7"/>
<keyword evidence="2" id="KW-0732">Signal</keyword>
<feature type="signal peptide" evidence="2">
    <location>
        <begin position="1"/>
        <end position="22"/>
    </location>
</feature>
<proteinExistence type="predicted"/>
<reference evidence="3" key="1">
    <citation type="submission" date="2014-11" db="EMBL/GenBank/DDBJ databases">
        <authorList>
            <person name="Otto D Thomas"/>
            <person name="Naeem Raeece"/>
        </authorList>
    </citation>
    <scope>NUCLEOTIDE SEQUENCE</scope>
</reference>
<feature type="chain" id="PRO_5005191854" evidence="2">
    <location>
        <begin position="23"/>
        <end position="343"/>
    </location>
</feature>
<feature type="compositionally biased region" description="Low complexity" evidence="1">
    <location>
        <begin position="19"/>
        <end position="29"/>
    </location>
</feature>